<keyword evidence="5" id="KW-0408">Iron</keyword>
<dbReference type="GO" id="GO:0044272">
    <property type="term" value="P:sulfur compound biosynthetic process"/>
    <property type="evidence" value="ECO:0007669"/>
    <property type="project" value="UniProtKB-ARBA"/>
</dbReference>
<dbReference type="SFLD" id="SFLDS00029">
    <property type="entry name" value="Radical_SAM"/>
    <property type="match status" value="1"/>
</dbReference>
<evidence type="ECO:0000256" key="2">
    <source>
        <dbReference type="ARBA" id="ARBA00022485"/>
    </source>
</evidence>
<dbReference type="Pfam" id="PF06968">
    <property type="entry name" value="BATS"/>
    <property type="match status" value="1"/>
</dbReference>
<dbReference type="KEGG" id="aba:Acid345_2753"/>
<dbReference type="Gene3D" id="3.20.20.70">
    <property type="entry name" value="Aldolase class I"/>
    <property type="match status" value="1"/>
</dbReference>
<feature type="domain" description="Radical SAM core" evidence="8">
    <location>
        <begin position="76"/>
        <end position="307"/>
    </location>
</feature>
<dbReference type="SUPFAM" id="SSF102114">
    <property type="entry name" value="Radical SAM enzymes"/>
    <property type="match status" value="1"/>
</dbReference>
<dbReference type="SFLD" id="SFLDG01081">
    <property type="entry name" value="cleavage_of_the_Ca-Cb_bond_in"/>
    <property type="match status" value="1"/>
</dbReference>
<sequence>MNIKSVADFIKEREIEQALKLAARADRSMVQDCIQKAVSMQALTLREVAVLMCADGDLREELYEAARFVKNEIYGSRLVLFAPLYISNLCTNECSYCAFRKDNKEVRRRWLSQEEIAQETRILINQGYKRTLLVAGEAYPKNDFNYVLESIATIYATKSAKGEIRRVHANVAPPTVEQFYQLREAKLGVYQCFQESYHRPTYAAVHKAGKKADYDWRAAVMHRAMASGVGDVGMGVLYGLYDWRWETLALMQHIRDLERTFGAGSHTISVPRIEPAVGSKLATRPPNAVTDDDFLKIIAVLRLAVPYTGLVMSTREPAEIRRKSLEIGISQMSAGSRTDPGGYSESTIDKDAGQFVVGDHRPLDEIVKEVAEMGFIPSFCTACYRVGRTGSDFKNLASHPHVMSRNCETNALTTLLEYLCDYSVSNRVAGEHMIEMQLEKMAPTQRAFVTQMLNRIKRGERDVFV</sequence>
<dbReference type="GO" id="GO:0003824">
    <property type="term" value="F:catalytic activity"/>
    <property type="evidence" value="ECO:0007669"/>
    <property type="project" value="InterPro"/>
</dbReference>
<dbReference type="PANTHER" id="PTHR43583">
    <property type="entry name" value="2-IMINOACETATE SYNTHASE"/>
    <property type="match status" value="1"/>
</dbReference>
<dbReference type="RefSeq" id="WP_011523555.1">
    <property type="nucleotide sequence ID" value="NC_008009.1"/>
</dbReference>
<dbReference type="InterPro" id="IPR013785">
    <property type="entry name" value="Aldolase_TIM"/>
</dbReference>
<dbReference type="InterPro" id="IPR007197">
    <property type="entry name" value="rSAM"/>
</dbReference>
<dbReference type="SFLD" id="SFLDG01060">
    <property type="entry name" value="BATS_domain_containing"/>
    <property type="match status" value="1"/>
</dbReference>
<evidence type="ECO:0000313" key="9">
    <source>
        <dbReference type="EMBL" id="ABF41754.1"/>
    </source>
</evidence>
<evidence type="ECO:0000256" key="4">
    <source>
        <dbReference type="ARBA" id="ARBA00022723"/>
    </source>
</evidence>
<comment type="cofactor">
    <cofactor evidence="7">
        <name>[2Fe-2S] cluster</name>
        <dbReference type="ChEBI" id="CHEBI:190135"/>
    </cofactor>
</comment>
<organism evidence="9 10">
    <name type="scientific">Koribacter versatilis (strain Ellin345)</name>
    <dbReference type="NCBI Taxonomy" id="204669"/>
    <lineage>
        <taxon>Bacteria</taxon>
        <taxon>Pseudomonadati</taxon>
        <taxon>Acidobacteriota</taxon>
        <taxon>Terriglobia</taxon>
        <taxon>Terriglobales</taxon>
        <taxon>Candidatus Korobacteraceae</taxon>
        <taxon>Candidatus Korobacter</taxon>
    </lineage>
</organism>
<dbReference type="GO" id="GO:0046872">
    <property type="term" value="F:metal ion binding"/>
    <property type="evidence" value="ECO:0007669"/>
    <property type="project" value="UniProtKB-KW"/>
</dbReference>
<keyword evidence="4" id="KW-0479">Metal-binding</keyword>
<dbReference type="InterPro" id="IPR006638">
    <property type="entry name" value="Elp3/MiaA/NifB-like_rSAM"/>
</dbReference>
<dbReference type="AlphaFoldDB" id="Q1IMZ6"/>
<dbReference type="InterPro" id="IPR010722">
    <property type="entry name" value="BATS_dom"/>
</dbReference>
<dbReference type="OrthoDB" id="9801120at2"/>
<dbReference type="eggNOG" id="COG0502">
    <property type="taxonomic scope" value="Bacteria"/>
</dbReference>
<dbReference type="GO" id="GO:0051539">
    <property type="term" value="F:4 iron, 4 sulfur cluster binding"/>
    <property type="evidence" value="ECO:0007669"/>
    <property type="project" value="UniProtKB-KW"/>
</dbReference>
<accession>Q1IMZ6</accession>
<comment type="cofactor">
    <cofactor evidence="1">
        <name>[4Fe-4S] cluster</name>
        <dbReference type="ChEBI" id="CHEBI:49883"/>
    </cofactor>
</comment>
<keyword evidence="3" id="KW-0949">S-adenosyl-L-methionine</keyword>
<keyword evidence="6" id="KW-0411">Iron-sulfur</keyword>
<keyword evidence="2" id="KW-0004">4Fe-4S</keyword>
<dbReference type="InterPro" id="IPR058240">
    <property type="entry name" value="rSAM_sf"/>
</dbReference>
<dbReference type="EMBL" id="CP000360">
    <property type="protein sequence ID" value="ABF41754.1"/>
    <property type="molecule type" value="Genomic_DNA"/>
</dbReference>
<name>Q1IMZ6_KORVE</name>
<dbReference type="PANTHER" id="PTHR43583:SF2">
    <property type="entry name" value="THIAZOLE BIOSYNTHESIS PROTEIN"/>
    <property type="match status" value="1"/>
</dbReference>
<dbReference type="CDD" id="cd01335">
    <property type="entry name" value="Radical_SAM"/>
    <property type="match status" value="1"/>
</dbReference>
<dbReference type="Pfam" id="PF04055">
    <property type="entry name" value="Radical_SAM"/>
    <property type="match status" value="1"/>
</dbReference>
<evidence type="ECO:0000256" key="6">
    <source>
        <dbReference type="ARBA" id="ARBA00023014"/>
    </source>
</evidence>
<dbReference type="SFLD" id="SFLDF00319">
    <property type="entry name" value="Fe_hydrogenase_maturase_(HydG"/>
    <property type="match status" value="1"/>
</dbReference>
<reference evidence="9 10" key="1">
    <citation type="journal article" date="2009" name="Appl. Environ. Microbiol.">
        <title>Three genomes from the phylum Acidobacteria provide insight into the lifestyles of these microorganisms in soils.</title>
        <authorList>
            <person name="Ward N.L."/>
            <person name="Challacombe J.F."/>
            <person name="Janssen P.H."/>
            <person name="Henrissat B."/>
            <person name="Coutinho P.M."/>
            <person name="Wu M."/>
            <person name="Xie G."/>
            <person name="Haft D.H."/>
            <person name="Sait M."/>
            <person name="Badger J."/>
            <person name="Barabote R.D."/>
            <person name="Bradley B."/>
            <person name="Brettin T.S."/>
            <person name="Brinkac L.M."/>
            <person name="Bruce D."/>
            <person name="Creasy T."/>
            <person name="Daugherty S.C."/>
            <person name="Davidsen T.M."/>
            <person name="DeBoy R.T."/>
            <person name="Detter J.C."/>
            <person name="Dodson R.J."/>
            <person name="Durkin A.S."/>
            <person name="Ganapathy A."/>
            <person name="Gwinn-Giglio M."/>
            <person name="Han C.S."/>
            <person name="Khouri H."/>
            <person name="Kiss H."/>
            <person name="Kothari S.P."/>
            <person name="Madupu R."/>
            <person name="Nelson K.E."/>
            <person name="Nelson W.C."/>
            <person name="Paulsen I."/>
            <person name="Penn K."/>
            <person name="Ren Q."/>
            <person name="Rosovitz M.J."/>
            <person name="Selengut J.D."/>
            <person name="Shrivastava S."/>
            <person name="Sullivan S.A."/>
            <person name="Tapia R."/>
            <person name="Thompson L.S."/>
            <person name="Watkins K.L."/>
            <person name="Yang Q."/>
            <person name="Yu C."/>
            <person name="Zafar N."/>
            <person name="Zhou L."/>
            <person name="Kuske C.R."/>
        </authorList>
    </citation>
    <scope>NUCLEOTIDE SEQUENCE [LARGE SCALE GENOMIC DNA]</scope>
    <source>
        <strain evidence="9 10">Ellin345</strain>
    </source>
</reference>
<proteinExistence type="predicted"/>
<evidence type="ECO:0000256" key="3">
    <source>
        <dbReference type="ARBA" id="ARBA00022691"/>
    </source>
</evidence>
<dbReference type="EnsemblBacteria" id="ABF41754">
    <property type="protein sequence ID" value="ABF41754"/>
    <property type="gene ID" value="Acid345_2753"/>
</dbReference>
<gene>
    <name evidence="9" type="ordered locus">Acid345_2753</name>
</gene>
<dbReference type="STRING" id="204669.Acid345_2753"/>
<evidence type="ECO:0000256" key="7">
    <source>
        <dbReference type="ARBA" id="ARBA00034078"/>
    </source>
</evidence>
<evidence type="ECO:0000313" key="10">
    <source>
        <dbReference type="Proteomes" id="UP000002432"/>
    </source>
</evidence>
<dbReference type="SMART" id="SM00729">
    <property type="entry name" value="Elp3"/>
    <property type="match status" value="1"/>
</dbReference>
<dbReference type="InterPro" id="IPR024007">
    <property type="entry name" value="FeFe-hyd_mat_HydG"/>
</dbReference>
<protein>
    <submittedName>
        <fullName evidence="9">Iron-only hydrogenase maturation protein HydG</fullName>
    </submittedName>
</protein>
<keyword evidence="10" id="KW-1185">Reference proteome</keyword>
<dbReference type="SMART" id="SM00876">
    <property type="entry name" value="BATS"/>
    <property type="match status" value="1"/>
</dbReference>
<evidence type="ECO:0000259" key="8">
    <source>
        <dbReference type="PROSITE" id="PS51918"/>
    </source>
</evidence>
<dbReference type="GO" id="GO:0042364">
    <property type="term" value="P:water-soluble vitamin biosynthetic process"/>
    <property type="evidence" value="ECO:0007669"/>
    <property type="project" value="UniProtKB-ARBA"/>
</dbReference>
<dbReference type="PROSITE" id="PS51918">
    <property type="entry name" value="RADICAL_SAM"/>
    <property type="match status" value="1"/>
</dbReference>
<dbReference type="InterPro" id="IPR034428">
    <property type="entry name" value="ThiH/NoCL/HydG-like"/>
</dbReference>
<dbReference type="HOGENOM" id="CLU_046249_0_0_0"/>
<dbReference type="NCBIfam" id="TIGR03955">
    <property type="entry name" value="rSAM_HydG"/>
    <property type="match status" value="1"/>
</dbReference>
<dbReference type="Proteomes" id="UP000002432">
    <property type="component" value="Chromosome"/>
</dbReference>
<evidence type="ECO:0000256" key="1">
    <source>
        <dbReference type="ARBA" id="ARBA00001966"/>
    </source>
</evidence>
<evidence type="ECO:0000256" key="5">
    <source>
        <dbReference type="ARBA" id="ARBA00023004"/>
    </source>
</evidence>